<dbReference type="PIRSF" id="PIRSF000654">
    <property type="entry name" value="Integrin-linked_kinase"/>
    <property type="match status" value="1"/>
</dbReference>
<reference evidence="3" key="1">
    <citation type="journal article" date="2014" name="Science">
        <title>Ancient hybridizations among the ancestral genomes of bread wheat.</title>
        <authorList>
            <consortium name="International Wheat Genome Sequencing Consortium,"/>
            <person name="Marcussen T."/>
            <person name="Sandve S.R."/>
            <person name="Heier L."/>
            <person name="Spannagl M."/>
            <person name="Pfeifer M."/>
            <person name="Jakobsen K.S."/>
            <person name="Wulff B.B."/>
            <person name="Steuernagel B."/>
            <person name="Mayer K.F."/>
            <person name="Olsen O.A."/>
        </authorList>
    </citation>
    <scope>NUCLEOTIDE SEQUENCE [LARGE SCALE GENOMIC DNA]</scope>
    <source>
        <strain evidence="3">cv. AL8/78</strain>
    </source>
</reference>
<dbReference type="GO" id="GO:0004672">
    <property type="term" value="F:protein kinase activity"/>
    <property type="evidence" value="ECO:0007669"/>
    <property type="project" value="InterPro"/>
</dbReference>
<sequence length="400" mass="44850">LCSLCRYTLLHPPAACIYSASEARRPPLTHPVSLLDLTSVFSQAMATGSNSQEIRPSPELPKQLPFDFLKKITNDFSAERKIGGGPFGNVYKGVVPDDGRLLAVKKLQENAPMPPDKTFNNEVQNIMALKHENVVELVGFCWETQKKLVQFDGRYIQADITESVLCYEYLPNGSLQQNLFVTKTAEAVPSAEPAIDWSTRFKIIKGICQGLLFLHKLDIPIIHMDLKPENILLDENMVPKIADFGLSRVFGQEQTRLYTQTVVGSYGYMAPEYLYRGEISTQSDIYSLGLLILEISIGEQNCKDKNQPSARNFIDKVREEWTLEHIASKYASLDTEGLHQVKICIELGLKCAEIDRRVRPPIEEIVDTLNGLRANEMANEVPHASSVSKKMGFLGGFKKK</sequence>
<dbReference type="SUPFAM" id="SSF56112">
    <property type="entry name" value="Protein kinase-like (PK-like)"/>
    <property type="match status" value="1"/>
</dbReference>
<dbReference type="FunFam" id="1.10.510.10:FF:000870">
    <property type="entry name" value="OSJNBa0016N04.16-like protein"/>
    <property type="match status" value="1"/>
</dbReference>
<dbReference type="EnsemblPlants" id="AET7Gv21304700.2">
    <property type="protein sequence ID" value="AET7Gv21304700.2"/>
    <property type="gene ID" value="AET7Gv21304700"/>
</dbReference>
<reference evidence="3" key="2">
    <citation type="journal article" date="2017" name="Nat. Plants">
        <title>The Aegilops tauschii genome reveals multiple impacts of transposons.</title>
        <authorList>
            <person name="Zhao G."/>
            <person name="Zou C."/>
            <person name="Li K."/>
            <person name="Wang K."/>
            <person name="Li T."/>
            <person name="Gao L."/>
            <person name="Zhang X."/>
            <person name="Wang H."/>
            <person name="Yang Z."/>
            <person name="Liu X."/>
            <person name="Jiang W."/>
            <person name="Mao L."/>
            <person name="Kong X."/>
            <person name="Jiao Y."/>
            <person name="Jia J."/>
        </authorList>
    </citation>
    <scope>NUCLEOTIDE SEQUENCE [LARGE SCALE GENOMIC DNA]</scope>
    <source>
        <strain evidence="3">cv. AL8/78</strain>
    </source>
</reference>
<feature type="domain" description="Protein kinase" evidence="1">
    <location>
        <begin position="76"/>
        <end position="372"/>
    </location>
</feature>
<keyword evidence="3" id="KW-1185">Reference proteome</keyword>
<dbReference type="InterPro" id="IPR008271">
    <property type="entry name" value="Ser/Thr_kinase_AS"/>
</dbReference>
<reference evidence="2" key="4">
    <citation type="submission" date="2019-03" db="UniProtKB">
        <authorList>
            <consortium name="EnsemblPlants"/>
        </authorList>
    </citation>
    <scope>IDENTIFICATION</scope>
</reference>
<dbReference type="Gene3D" id="3.30.200.20">
    <property type="entry name" value="Phosphorylase Kinase, domain 1"/>
    <property type="match status" value="1"/>
</dbReference>
<dbReference type="InterPro" id="IPR011009">
    <property type="entry name" value="Kinase-like_dom_sf"/>
</dbReference>
<dbReference type="PROSITE" id="PS50011">
    <property type="entry name" value="PROTEIN_KINASE_DOM"/>
    <property type="match status" value="1"/>
</dbReference>
<dbReference type="Gene3D" id="1.10.510.10">
    <property type="entry name" value="Transferase(Phosphotransferase) domain 1"/>
    <property type="match status" value="1"/>
</dbReference>
<protein>
    <recommendedName>
        <fullName evidence="1">Protein kinase domain-containing protein</fullName>
    </recommendedName>
</protein>
<evidence type="ECO:0000259" key="1">
    <source>
        <dbReference type="PROSITE" id="PS50011"/>
    </source>
</evidence>
<dbReference type="PROSITE" id="PS00108">
    <property type="entry name" value="PROTEIN_KINASE_ST"/>
    <property type="match status" value="1"/>
</dbReference>
<proteinExistence type="predicted"/>
<dbReference type="PANTHER" id="PTHR47975">
    <property type="entry name" value="S-LOCUS LECTIN KINASE FAMILY PROTEIN"/>
    <property type="match status" value="1"/>
</dbReference>
<accession>A0A453T9U7</accession>
<dbReference type="Gramene" id="AET7Gv21304700.2">
    <property type="protein sequence ID" value="AET7Gv21304700.2"/>
    <property type="gene ID" value="AET7Gv21304700"/>
</dbReference>
<evidence type="ECO:0000313" key="3">
    <source>
        <dbReference type="Proteomes" id="UP000015105"/>
    </source>
</evidence>
<dbReference type="InterPro" id="IPR000719">
    <property type="entry name" value="Prot_kinase_dom"/>
</dbReference>
<evidence type="ECO:0000313" key="2">
    <source>
        <dbReference type="EnsemblPlants" id="AET7Gv21304700.2"/>
    </source>
</evidence>
<dbReference type="SMART" id="SM00220">
    <property type="entry name" value="S_TKc"/>
    <property type="match status" value="1"/>
</dbReference>
<dbReference type="STRING" id="200361.A0A453T9U7"/>
<dbReference type="PANTHER" id="PTHR47975:SF50">
    <property type="entry name" value="PROTEIN KINASE DOMAIN-CONTAINING PROTEIN"/>
    <property type="match status" value="1"/>
</dbReference>
<reference evidence="2" key="3">
    <citation type="journal article" date="2017" name="Nature">
        <title>Genome sequence of the progenitor of the wheat D genome Aegilops tauschii.</title>
        <authorList>
            <person name="Luo M.C."/>
            <person name="Gu Y.Q."/>
            <person name="Puiu D."/>
            <person name="Wang H."/>
            <person name="Twardziok S.O."/>
            <person name="Deal K.R."/>
            <person name="Huo N."/>
            <person name="Zhu T."/>
            <person name="Wang L."/>
            <person name="Wang Y."/>
            <person name="McGuire P.E."/>
            <person name="Liu S."/>
            <person name="Long H."/>
            <person name="Ramasamy R.K."/>
            <person name="Rodriguez J.C."/>
            <person name="Van S.L."/>
            <person name="Yuan L."/>
            <person name="Wang Z."/>
            <person name="Xia Z."/>
            <person name="Xiao L."/>
            <person name="Anderson O.D."/>
            <person name="Ouyang S."/>
            <person name="Liang Y."/>
            <person name="Zimin A.V."/>
            <person name="Pertea G."/>
            <person name="Qi P."/>
            <person name="Bennetzen J.L."/>
            <person name="Dai X."/>
            <person name="Dawson M.W."/>
            <person name="Muller H.G."/>
            <person name="Kugler K."/>
            <person name="Rivarola-Duarte L."/>
            <person name="Spannagl M."/>
            <person name="Mayer K.F.X."/>
            <person name="Lu F.H."/>
            <person name="Bevan M.W."/>
            <person name="Leroy P."/>
            <person name="Li P."/>
            <person name="You F.M."/>
            <person name="Sun Q."/>
            <person name="Liu Z."/>
            <person name="Lyons E."/>
            <person name="Wicker T."/>
            <person name="Salzberg S.L."/>
            <person name="Devos K.M."/>
            <person name="Dvorak J."/>
        </authorList>
    </citation>
    <scope>NUCLEOTIDE SEQUENCE [LARGE SCALE GENOMIC DNA]</scope>
    <source>
        <strain evidence="2">cv. AL8/78</strain>
    </source>
</reference>
<dbReference type="AlphaFoldDB" id="A0A453T9U7"/>
<reference evidence="2" key="5">
    <citation type="journal article" date="2021" name="G3 (Bethesda)">
        <title>Aegilops tauschii genome assembly Aet v5.0 features greater sequence contiguity and improved annotation.</title>
        <authorList>
            <person name="Wang L."/>
            <person name="Zhu T."/>
            <person name="Rodriguez J.C."/>
            <person name="Deal K.R."/>
            <person name="Dubcovsky J."/>
            <person name="McGuire P.E."/>
            <person name="Lux T."/>
            <person name="Spannagl M."/>
            <person name="Mayer K.F.X."/>
            <person name="Baldrich P."/>
            <person name="Meyers B.C."/>
            <person name="Huo N."/>
            <person name="Gu Y.Q."/>
            <person name="Zhou H."/>
            <person name="Devos K.M."/>
            <person name="Bennetzen J.L."/>
            <person name="Unver T."/>
            <person name="Budak H."/>
            <person name="Gulick P.J."/>
            <person name="Galiba G."/>
            <person name="Kalapos B."/>
            <person name="Nelson D.R."/>
            <person name="Li P."/>
            <person name="You F.M."/>
            <person name="Luo M.C."/>
            <person name="Dvorak J."/>
        </authorList>
    </citation>
    <scope>NUCLEOTIDE SEQUENCE [LARGE SCALE GENOMIC DNA]</scope>
    <source>
        <strain evidence="2">cv. AL8/78</strain>
    </source>
</reference>
<dbReference type="Pfam" id="PF00069">
    <property type="entry name" value="Pkinase"/>
    <property type="match status" value="1"/>
</dbReference>
<organism evidence="2 3">
    <name type="scientific">Aegilops tauschii subsp. strangulata</name>
    <name type="common">Goatgrass</name>
    <dbReference type="NCBI Taxonomy" id="200361"/>
    <lineage>
        <taxon>Eukaryota</taxon>
        <taxon>Viridiplantae</taxon>
        <taxon>Streptophyta</taxon>
        <taxon>Embryophyta</taxon>
        <taxon>Tracheophyta</taxon>
        <taxon>Spermatophyta</taxon>
        <taxon>Magnoliopsida</taxon>
        <taxon>Liliopsida</taxon>
        <taxon>Poales</taxon>
        <taxon>Poaceae</taxon>
        <taxon>BOP clade</taxon>
        <taxon>Pooideae</taxon>
        <taxon>Triticodae</taxon>
        <taxon>Triticeae</taxon>
        <taxon>Triticinae</taxon>
        <taxon>Aegilops</taxon>
    </lineage>
</organism>
<dbReference type="FunFam" id="3.30.200.20:FF:000465">
    <property type="entry name" value="Cysteine-rich receptor-like protein kinase 6"/>
    <property type="match status" value="1"/>
</dbReference>
<name>A0A453T9U7_AEGTS</name>
<dbReference type="Proteomes" id="UP000015105">
    <property type="component" value="Chromosome 7D"/>
</dbReference>
<dbReference type="GO" id="GO:0005524">
    <property type="term" value="F:ATP binding"/>
    <property type="evidence" value="ECO:0007669"/>
    <property type="project" value="InterPro"/>
</dbReference>